<feature type="compositionally biased region" description="Polar residues" evidence="1">
    <location>
        <begin position="245"/>
        <end position="257"/>
    </location>
</feature>
<feature type="region of interest" description="Disordered" evidence="1">
    <location>
        <begin position="47"/>
        <end position="96"/>
    </location>
</feature>
<dbReference type="GeneID" id="62205426"/>
<evidence type="ECO:0000256" key="1">
    <source>
        <dbReference type="SAM" id="MobiDB-lite"/>
    </source>
</evidence>
<feature type="region of interest" description="Disordered" evidence="1">
    <location>
        <begin position="200"/>
        <end position="269"/>
    </location>
</feature>
<name>A0A8H7EDS3_9PLEO</name>
<dbReference type="RefSeq" id="XP_038784736.1">
    <property type="nucleotide sequence ID" value="XM_038932248.1"/>
</dbReference>
<feature type="compositionally biased region" description="Low complexity" evidence="1">
    <location>
        <begin position="258"/>
        <end position="269"/>
    </location>
</feature>
<organism evidence="2 3">
    <name type="scientific">Alternaria burnsii</name>
    <dbReference type="NCBI Taxonomy" id="1187904"/>
    <lineage>
        <taxon>Eukaryota</taxon>
        <taxon>Fungi</taxon>
        <taxon>Dikarya</taxon>
        <taxon>Ascomycota</taxon>
        <taxon>Pezizomycotina</taxon>
        <taxon>Dothideomycetes</taxon>
        <taxon>Pleosporomycetidae</taxon>
        <taxon>Pleosporales</taxon>
        <taxon>Pleosporineae</taxon>
        <taxon>Pleosporaceae</taxon>
        <taxon>Alternaria</taxon>
        <taxon>Alternaria sect. Alternaria</taxon>
    </lineage>
</organism>
<accession>A0A8H7EDS3</accession>
<gene>
    <name evidence="2" type="ORF">GT037_007201</name>
</gene>
<comment type="caution">
    <text evidence="2">The sequence shown here is derived from an EMBL/GenBank/DDBJ whole genome shotgun (WGS) entry which is preliminary data.</text>
</comment>
<dbReference type="EMBL" id="JAAABM010000010">
    <property type="protein sequence ID" value="KAF7674441.1"/>
    <property type="molecule type" value="Genomic_DNA"/>
</dbReference>
<evidence type="ECO:0000313" key="2">
    <source>
        <dbReference type="EMBL" id="KAF7674441.1"/>
    </source>
</evidence>
<sequence>MNPPLSSTDHRRYSAVKLWIYGASNSDEDSYLLSLTDVPLSSVQQLIAESGSSSTGPRPLQNNANEQTHPAANSSSTSERSMIRNHSHRSTAISSDERIRADRGFYGKHCKQCFESGFRASSKKPIRTHLKKYHAEEFRNPLAHQGSRDQYCCCETGFDIESWADHFVKCHYHSTDRAAAPVPLSPTRSSSSFHYMSVSASSSTQNGKDNPYQVAIGSGTSGHADVSNAESQRQTSYRDQDPLQPINSPRSFEKSATSISQSRPPSVSSYHLRTLTPITPSIGVYDRQILPSEDAFGNALFDDHGNKVVRTYDWQQIFVLDGTGNLVCDSLGVPIPVSFGQLLYAYPDSSDILTYRYGVDVL</sequence>
<reference evidence="2" key="2">
    <citation type="submission" date="2020-08" db="EMBL/GenBank/DDBJ databases">
        <title>Draft Genome Sequence of Cumin Blight Pathogen Alternaria burnsii.</title>
        <authorList>
            <person name="Feng Z."/>
        </authorList>
    </citation>
    <scope>NUCLEOTIDE SEQUENCE</scope>
    <source>
        <strain evidence="2">CBS107.38</strain>
    </source>
</reference>
<dbReference type="AlphaFoldDB" id="A0A8H7EDS3"/>
<proteinExistence type="predicted"/>
<dbReference type="Proteomes" id="UP000596902">
    <property type="component" value="Unassembled WGS sequence"/>
</dbReference>
<evidence type="ECO:0000313" key="3">
    <source>
        <dbReference type="Proteomes" id="UP000596902"/>
    </source>
</evidence>
<keyword evidence="3" id="KW-1185">Reference proteome</keyword>
<protein>
    <submittedName>
        <fullName evidence="2">Uncharacterized protein</fullName>
    </submittedName>
</protein>
<feature type="compositionally biased region" description="Polar residues" evidence="1">
    <location>
        <begin position="47"/>
        <end position="80"/>
    </location>
</feature>
<reference evidence="2" key="1">
    <citation type="submission" date="2020-01" db="EMBL/GenBank/DDBJ databases">
        <authorList>
            <person name="Feng Z.H.Z."/>
        </authorList>
    </citation>
    <scope>NUCLEOTIDE SEQUENCE</scope>
    <source>
        <strain evidence="2">CBS107.38</strain>
    </source>
</reference>